<dbReference type="Pfam" id="PF13976">
    <property type="entry name" value="gag_pre-integrs"/>
    <property type="match status" value="1"/>
</dbReference>
<evidence type="ECO:0000313" key="11">
    <source>
        <dbReference type="EMBL" id="CAH9077421.1"/>
    </source>
</evidence>
<evidence type="ECO:0000313" key="12">
    <source>
        <dbReference type="Proteomes" id="UP001152484"/>
    </source>
</evidence>
<feature type="domain" description="GAG-pre-integrase" evidence="8">
    <location>
        <begin position="281"/>
        <end position="353"/>
    </location>
</feature>
<dbReference type="OrthoDB" id="288590at2759"/>
<evidence type="ECO:0000259" key="7">
    <source>
        <dbReference type="Pfam" id="PF03171"/>
    </source>
</evidence>
<feature type="non-terminal residue" evidence="10">
    <location>
        <position position="1"/>
    </location>
</feature>
<organism evidence="10 12">
    <name type="scientific">Cuscuta europaea</name>
    <name type="common">European dodder</name>
    <dbReference type="NCBI Taxonomy" id="41803"/>
    <lineage>
        <taxon>Eukaryota</taxon>
        <taxon>Viridiplantae</taxon>
        <taxon>Streptophyta</taxon>
        <taxon>Embryophyta</taxon>
        <taxon>Tracheophyta</taxon>
        <taxon>Spermatophyta</taxon>
        <taxon>Magnoliopsida</taxon>
        <taxon>eudicotyledons</taxon>
        <taxon>Gunneridae</taxon>
        <taxon>Pentapetalae</taxon>
        <taxon>asterids</taxon>
        <taxon>lamiids</taxon>
        <taxon>Solanales</taxon>
        <taxon>Convolvulaceae</taxon>
        <taxon>Cuscuteae</taxon>
        <taxon>Cuscuta</taxon>
        <taxon>Cuscuta subgen. Cuscuta</taxon>
    </lineage>
</organism>
<evidence type="ECO:0000256" key="3">
    <source>
        <dbReference type="ARBA" id="ARBA00022723"/>
    </source>
</evidence>
<dbReference type="GO" id="GO:0016706">
    <property type="term" value="F:2-oxoglutarate-dependent dioxygenase activity"/>
    <property type="evidence" value="ECO:0007669"/>
    <property type="project" value="UniProtKB-ARBA"/>
</dbReference>
<evidence type="ECO:0000256" key="2">
    <source>
        <dbReference type="ARBA" id="ARBA00012885"/>
    </source>
</evidence>
<dbReference type="InterPro" id="IPR025724">
    <property type="entry name" value="GAG-pre-integrase_dom"/>
</dbReference>
<dbReference type="SUPFAM" id="SSF51197">
    <property type="entry name" value="Clavaminate synthase-like"/>
    <property type="match status" value="1"/>
</dbReference>
<dbReference type="EMBL" id="CAMAPE010000010">
    <property type="protein sequence ID" value="CAH9077415.1"/>
    <property type="molecule type" value="Genomic_DNA"/>
</dbReference>
<keyword evidence="5" id="KW-0408">Iron</keyword>
<dbReference type="Pfam" id="PF14226">
    <property type="entry name" value="DIOX_N"/>
    <property type="match status" value="1"/>
</dbReference>
<dbReference type="InterPro" id="IPR026992">
    <property type="entry name" value="DIOX_N"/>
</dbReference>
<dbReference type="InterPro" id="IPR050295">
    <property type="entry name" value="Plant_2OG-oxidoreductases"/>
</dbReference>
<dbReference type="Proteomes" id="UP001152484">
    <property type="component" value="Unassembled WGS sequence"/>
</dbReference>
<evidence type="ECO:0000313" key="10">
    <source>
        <dbReference type="EMBL" id="CAH9077415.1"/>
    </source>
</evidence>
<comment type="catalytic activity">
    <reaction evidence="6">
        <text>(E)-feruloyl-CoA + 2-oxoglutarate + O2 = (E)-6-hydroxyferuloyl-CoA + succinate + CO2</text>
        <dbReference type="Rhea" id="RHEA:57856"/>
        <dbReference type="ChEBI" id="CHEBI:15379"/>
        <dbReference type="ChEBI" id="CHEBI:16526"/>
        <dbReference type="ChEBI" id="CHEBI:16810"/>
        <dbReference type="ChEBI" id="CHEBI:30031"/>
        <dbReference type="ChEBI" id="CHEBI:87305"/>
        <dbReference type="ChEBI" id="CHEBI:142390"/>
        <dbReference type="EC" id="1.14.11.61"/>
    </reaction>
</comment>
<accession>A0A9P0YVR4</accession>
<proteinExistence type="predicted"/>
<evidence type="ECO:0000256" key="5">
    <source>
        <dbReference type="ARBA" id="ARBA00023004"/>
    </source>
</evidence>
<dbReference type="EC" id="1.14.11.61" evidence="2"/>
<dbReference type="AlphaFoldDB" id="A0A9P0YVR4"/>
<keyword evidence="12" id="KW-1185">Reference proteome</keyword>
<evidence type="ECO:0000256" key="6">
    <source>
        <dbReference type="ARBA" id="ARBA00048503"/>
    </source>
</evidence>
<dbReference type="InterPro" id="IPR044861">
    <property type="entry name" value="IPNS-like_FE2OG_OXY"/>
</dbReference>
<feature type="domain" description="Non-haem dioxygenase N-terminal" evidence="9">
    <location>
        <begin position="44"/>
        <end position="151"/>
    </location>
</feature>
<comment type="caution">
    <text evidence="10">The sequence shown here is derived from an EMBL/GenBank/DDBJ whole genome shotgun (WGS) entry which is preliminary data.</text>
</comment>
<dbReference type="GO" id="GO:0046872">
    <property type="term" value="F:metal ion binding"/>
    <property type="evidence" value="ECO:0007669"/>
    <property type="project" value="UniProtKB-KW"/>
</dbReference>
<keyword evidence="4" id="KW-0560">Oxidoreductase</keyword>
<sequence length="360" mass="40587">MADANQTERVQSLAQKGEAFVPPVYVQPPCNRPRVNADDSVHPVPTINLSSPTELLLGEVRQVCKEWGAFHVVNHGVPVELLDDARRVGRSFFQDYPMKEKMRYSCDPKFPASEGYGSRMLVTPSDTVLDWRDYFDHHTFPLSRRNPSGWPHFPSDYRGVVGQYADCMKVLAERLLELISKSLGLPCSCIKDAVGELHQNITFSYYPPCPQPELTLGLQSHSDMGTITLLIQDDVAGLQVLRDGNWVTVNPLSDAILVILADQTEDLTSGKMIGSAKEEDGLYIFDGETQSNKRGPRNACLQTVSFSNNKELYLLHYRLGHPSFYYLKKMFPQLFLNKDASLFNCDMCALAKHHRNTYLP</sequence>
<dbReference type="Pfam" id="PF03171">
    <property type="entry name" value="2OG-FeII_Oxy"/>
    <property type="match status" value="1"/>
</dbReference>
<keyword evidence="3" id="KW-0479">Metal-binding</keyword>
<dbReference type="EMBL" id="CAMAPE010000010">
    <property type="protein sequence ID" value="CAH9077421.1"/>
    <property type="molecule type" value="Genomic_DNA"/>
</dbReference>
<evidence type="ECO:0000256" key="4">
    <source>
        <dbReference type="ARBA" id="ARBA00023002"/>
    </source>
</evidence>
<dbReference type="InterPro" id="IPR027443">
    <property type="entry name" value="IPNS-like_sf"/>
</dbReference>
<dbReference type="PANTHER" id="PTHR47991">
    <property type="entry name" value="OXOGLUTARATE/IRON-DEPENDENT DIOXYGENASE"/>
    <property type="match status" value="1"/>
</dbReference>
<evidence type="ECO:0000256" key="1">
    <source>
        <dbReference type="ARBA" id="ARBA00004918"/>
    </source>
</evidence>
<name>A0A9P0YVR4_CUSEU</name>
<comment type="pathway">
    <text evidence="1">Phenylpropanoid metabolism.</text>
</comment>
<protein>
    <recommendedName>
        <fullName evidence="2">feruloyl-CoA 6-hydroxylase</fullName>
        <ecNumber evidence="2">1.14.11.61</ecNumber>
    </recommendedName>
</protein>
<dbReference type="Gene3D" id="2.60.120.330">
    <property type="entry name" value="B-lactam Antibiotic, Isopenicillin N Synthase, Chain"/>
    <property type="match status" value="1"/>
</dbReference>
<gene>
    <name evidence="10" type="ORF">CEURO_LOCUS6307</name>
    <name evidence="11" type="ORF">CEURO_LOCUS6310</name>
</gene>
<reference evidence="10" key="1">
    <citation type="submission" date="2022-07" db="EMBL/GenBank/DDBJ databases">
        <authorList>
            <person name="Macas J."/>
            <person name="Novak P."/>
            <person name="Neumann P."/>
        </authorList>
    </citation>
    <scope>NUCLEOTIDE SEQUENCE</scope>
</reference>
<evidence type="ECO:0000259" key="9">
    <source>
        <dbReference type="Pfam" id="PF14226"/>
    </source>
</evidence>
<feature type="domain" description="Isopenicillin N synthase-like Fe(2+) 2OG dioxygenase" evidence="7">
    <location>
        <begin position="201"/>
        <end position="271"/>
    </location>
</feature>
<evidence type="ECO:0000259" key="8">
    <source>
        <dbReference type="Pfam" id="PF13976"/>
    </source>
</evidence>